<evidence type="ECO:0000313" key="1">
    <source>
        <dbReference type="EMBL" id="MBI2877350.1"/>
    </source>
</evidence>
<name>A0A932FW23_UNCTE</name>
<dbReference type="EMBL" id="JACPRF010000330">
    <property type="protein sequence ID" value="MBI2877350.1"/>
    <property type="molecule type" value="Genomic_DNA"/>
</dbReference>
<evidence type="ECO:0000313" key="2">
    <source>
        <dbReference type="Proteomes" id="UP000769766"/>
    </source>
</evidence>
<dbReference type="AlphaFoldDB" id="A0A932FW23"/>
<gene>
    <name evidence="1" type="ORF">HYY20_10755</name>
</gene>
<organism evidence="1 2">
    <name type="scientific">Tectimicrobiota bacterium</name>
    <dbReference type="NCBI Taxonomy" id="2528274"/>
    <lineage>
        <taxon>Bacteria</taxon>
        <taxon>Pseudomonadati</taxon>
        <taxon>Nitrospinota/Tectimicrobiota group</taxon>
        <taxon>Candidatus Tectimicrobiota</taxon>
    </lineage>
</organism>
<dbReference type="Proteomes" id="UP000769766">
    <property type="component" value="Unassembled WGS sequence"/>
</dbReference>
<proteinExistence type="predicted"/>
<sequence>MWNFISSVNLIRYLMVWRVNSPLVQRPPHLSAALSQVLGTIIANRLPTRPAREWRKALEAWGNATATPPPGQPPKKPGLDLCWPIEATLFAYPGKRTYGPGEIILWELKLVADSADHRLFLELVLPAMEEAASTSDPRWYHANSLWGHFDIHAVYAARGMGWDPVVSEGRLNLNYRTRSTQWAEGLTFGLNIKRDFRRLTWITPFDLGEMPGARDALPHSPSTGSVPSSQVPNFLGMLDALIDRMRLFLPGKNPAAKDAWALLSPGEQTEIWQALQQAKPLPRQHQKLESAPKGGPGRWIGTQAFTTIPHGLLPYLELASILHIGKQTHFGCGTFTLA</sequence>
<evidence type="ECO:0008006" key="3">
    <source>
        <dbReference type="Google" id="ProtNLM"/>
    </source>
</evidence>
<comment type="caution">
    <text evidence="1">The sequence shown here is derived from an EMBL/GenBank/DDBJ whole genome shotgun (WGS) entry which is preliminary data.</text>
</comment>
<protein>
    <recommendedName>
        <fullName evidence="3">CRISPR-associated protein Cas6 C-terminal domain-containing protein</fullName>
    </recommendedName>
</protein>
<reference evidence="1" key="1">
    <citation type="submission" date="2020-07" db="EMBL/GenBank/DDBJ databases">
        <title>Huge and variable diversity of episymbiotic CPR bacteria and DPANN archaea in groundwater ecosystems.</title>
        <authorList>
            <person name="He C.Y."/>
            <person name="Keren R."/>
            <person name="Whittaker M."/>
            <person name="Farag I.F."/>
            <person name="Doudna J."/>
            <person name="Cate J.H.D."/>
            <person name="Banfield J.F."/>
        </authorList>
    </citation>
    <scope>NUCLEOTIDE SEQUENCE</scope>
    <source>
        <strain evidence="1">NC_groundwater_672_Ag_B-0.1um_62_36</strain>
    </source>
</reference>
<accession>A0A932FW23</accession>